<dbReference type="Pfam" id="PF18915">
    <property type="entry name" value="DUF5667"/>
    <property type="match status" value="1"/>
</dbReference>
<feature type="compositionally biased region" description="Basic and acidic residues" evidence="1">
    <location>
        <begin position="69"/>
        <end position="82"/>
    </location>
</feature>
<feature type="domain" description="DUF5667" evidence="3">
    <location>
        <begin position="161"/>
        <end position="258"/>
    </location>
</feature>
<feature type="region of interest" description="Disordered" evidence="1">
    <location>
        <begin position="42"/>
        <end position="141"/>
    </location>
</feature>
<sequence length="285" mass="31174">MKRARRSRERVLGHLTGLSGLPLGGGPDPAFRERLRAELAAAGRIPDHPFDPAFDRAFERAFGPARIPPADHPRDHPGDHPGGRPADPPADRARDQPGDRADDRAGDRAGDRTAQPAAGSSPRHARPAHRRPRRRRRLASQLASSGVAAVLMLSTIATYRAVPGDPLYPLKRATESTLVRLSTDDVVRAERELVSAETRAREVAQLLGETGEGALVGRTLKEMEQSTRAGITRLERAEPRSPKIGEFAETQRNMVEPMIEKLDGDEHDQAVGYLHYIEGLVPPSR</sequence>
<feature type="compositionally biased region" description="Basic residues" evidence="1">
    <location>
        <begin position="123"/>
        <end position="138"/>
    </location>
</feature>
<feature type="region of interest" description="Disordered" evidence="1">
    <location>
        <begin position="1"/>
        <end position="30"/>
    </location>
</feature>
<keyword evidence="2" id="KW-0812">Transmembrane</keyword>
<dbReference type="RefSeq" id="WP_270153984.1">
    <property type="nucleotide sequence ID" value="NZ_JAPNNL010000017.1"/>
</dbReference>
<evidence type="ECO:0000256" key="2">
    <source>
        <dbReference type="SAM" id="Phobius"/>
    </source>
</evidence>
<keyword evidence="2" id="KW-0472">Membrane</keyword>
<evidence type="ECO:0000313" key="5">
    <source>
        <dbReference type="Proteomes" id="UP001144036"/>
    </source>
</evidence>
<protein>
    <submittedName>
        <fullName evidence="4">DUF5667 domain-containing protein</fullName>
    </submittedName>
</protein>
<evidence type="ECO:0000256" key="1">
    <source>
        <dbReference type="SAM" id="MobiDB-lite"/>
    </source>
</evidence>
<accession>A0ABT4S7P7</accession>
<gene>
    <name evidence="4" type="ORF">OUY22_07105</name>
</gene>
<keyword evidence="2" id="KW-1133">Transmembrane helix</keyword>
<organism evidence="4 5">
    <name type="scientific">Nonomuraea corallina</name>
    <dbReference type="NCBI Taxonomy" id="2989783"/>
    <lineage>
        <taxon>Bacteria</taxon>
        <taxon>Bacillati</taxon>
        <taxon>Actinomycetota</taxon>
        <taxon>Actinomycetes</taxon>
        <taxon>Streptosporangiales</taxon>
        <taxon>Streptosporangiaceae</taxon>
        <taxon>Nonomuraea</taxon>
    </lineage>
</organism>
<proteinExistence type="predicted"/>
<comment type="caution">
    <text evidence="4">The sequence shown here is derived from an EMBL/GenBank/DDBJ whole genome shotgun (WGS) entry which is preliminary data.</text>
</comment>
<reference evidence="4" key="1">
    <citation type="submission" date="2022-11" db="EMBL/GenBank/DDBJ databases">
        <title>Nonomuraea corallina sp. nov., a new species of the genus Nonomuraea isolated from sea side sediment in Thai sea.</title>
        <authorList>
            <person name="Ngamcharungchit C."/>
            <person name="Matsumoto A."/>
            <person name="Suriyachadkun C."/>
            <person name="Panbangred W."/>
            <person name="Inahashi Y."/>
            <person name="Intra B."/>
        </authorList>
    </citation>
    <scope>NUCLEOTIDE SEQUENCE</scope>
    <source>
        <strain evidence="4">MCN248</strain>
    </source>
</reference>
<feature type="compositionally biased region" description="Basic and acidic residues" evidence="1">
    <location>
        <begin position="45"/>
        <end position="59"/>
    </location>
</feature>
<feature type="compositionally biased region" description="Basic and acidic residues" evidence="1">
    <location>
        <begin position="89"/>
        <end position="111"/>
    </location>
</feature>
<evidence type="ECO:0000259" key="3">
    <source>
        <dbReference type="Pfam" id="PF18915"/>
    </source>
</evidence>
<dbReference type="InterPro" id="IPR043725">
    <property type="entry name" value="DUF5667"/>
</dbReference>
<evidence type="ECO:0000313" key="4">
    <source>
        <dbReference type="EMBL" id="MDA0633184.1"/>
    </source>
</evidence>
<dbReference type="EMBL" id="JAPNNL010000017">
    <property type="protein sequence ID" value="MDA0633184.1"/>
    <property type="molecule type" value="Genomic_DNA"/>
</dbReference>
<name>A0ABT4S7P7_9ACTN</name>
<keyword evidence="5" id="KW-1185">Reference proteome</keyword>
<dbReference type="Proteomes" id="UP001144036">
    <property type="component" value="Unassembled WGS sequence"/>
</dbReference>
<feature type="transmembrane region" description="Helical" evidence="2">
    <location>
        <begin position="138"/>
        <end position="162"/>
    </location>
</feature>